<keyword evidence="1" id="KW-0472">Membrane</keyword>
<evidence type="ECO:0000313" key="2">
    <source>
        <dbReference type="EMBL" id="EKC81091.1"/>
    </source>
</evidence>
<comment type="caution">
    <text evidence="2">The sequence shown here is derived from an EMBL/GenBank/DDBJ whole genome shotgun (WGS) entry which is preliminary data.</text>
</comment>
<sequence length="74" mass="8454">NVLAGAVRGTGKSIPPMLILLFAMCIFRIFWIWLVVPLFPTIDGVYLLYPVSWVIGVVLMALYTWKGKWMPKIE</sequence>
<keyword evidence="1" id="KW-1133">Transmembrane helix</keyword>
<name>K1VB02_9ZZZZ</name>
<feature type="transmembrane region" description="Helical" evidence="1">
    <location>
        <begin position="18"/>
        <end position="39"/>
    </location>
</feature>
<keyword evidence="1" id="KW-0812">Transmembrane</keyword>
<dbReference type="AlphaFoldDB" id="K1VB02"/>
<feature type="non-terminal residue" evidence="2">
    <location>
        <position position="1"/>
    </location>
</feature>
<accession>K1VB02</accession>
<evidence type="ECO:0000256" key="1">
    <source>
        <dbReference type="SAM" id="Phobius"/>
    </source>
</evidence>
<reference evidence="2" key="1">
    <citation type="journal article" date="2013" name="Environ. Microbiol.">
        <title>Microbiota from the distal guts of lean and obese adolescents exhibit partial functional redundancy besides clear differences in community structure.</title>
        <authorList>
            <person name="Ferrer M."/>
            <person name="Ruiz A."/>
            <person name="Lanza F."/>
            <person name="Haange S.B."/>
            <person name="Oberbach A."/>
            <person name="Till H."/>
            <person name="Bargiela R."/>
            <person name="Campoy C."/>
            <person name="Segura M.T."/>
            <person name="Richter M."/>
            <person name="von Bergen M."/>
            <person name="Seifert J."/>
            <person name="Suarez A."/>
        </authorList>
    </citation>
    <scope>NUCLEOTIDE SEQUENCE</scope>
</reference>
<feature type="transmembrane region" description="Helical" evidence="1">
    <location>
        <begin position="45"/>
        <end position="65"/>
    </location>
</feature>
<protein>
    <submittedName>
        <fullName evidence="2">Efflux protein, MATE family</fullName>
    </submittedName>
</protein>
<organism evidence="2">
    <name type="scientific">human gut metagenome</name>
    <dbReference type="NCBI Taxonomy" id="408170"/>
    <lineage>
        <taxon>unclassified sequences</taxon>
        <taxon>metagenomes</taxon>
        <taxon>organismal metagenomes</taxon>
    </lineage>
</organism>
<gene>
    <name evidence="2" type="ORF">LEA_00702</name>
</gene>
<proteinExistence type="predicted"/>
<dbReference type="EMBL" id="AJWY01000499">
    <property type="protein sequence ID" value="EKC81091.1"/>
    <property type="molecule type" value="Genomic_DNA"/>
</dbReference>